<dbReference type="InterPro" id="IPR029044">
    <property type="entry name" value="Nucleotide-diphossugar_trans"/>
</dbReference>
<dbReference type="InterPro" id="IPR001173">
    <property type="entry name" value="Glyco_trans_2-like"/>
</dbReference>
<evidence type="ECO:0000256" key="2">
    <source>
        <dbReference type="SAM" id="Phobius"/>
    </source>
</evidence>
<keyword evidence="2" id="KW-0472">Membrane</keyword>
<feature type="region of interest" description="Disordered" evidence="1">
    <location>
        <begin position="378"/>
        <end position="400"/>
    </location>
</feature>
<evidence type="ECO:0000313" key="4">
    <source>
        <dbReference type="EMBL" id="MFD1565797.1"/>
    </source>
</evidence>
<feature type="domain" description="Glycosyltransferase 2-like" evidence="3">
    <location>
        <begin position="120"/>
        <end position="301"/>
    </location>
</feature>
<comment type="caution">
    <text evidence="4">The sequence shown here is derived from an EMBL/GenBank/DDBJ whole genome shotgun (WGS) entry which is preliminary data.</text>
</comment>
<accession>A0ABD6BL59</accession>
<dbReference type="Pfam" id="PF13632">
    <property type="entry name" value="Glyco_trans_2_3"/>
    <property type="match status" value="1"/>
</dbReference>
<evidence type="ECO:0000256" key="1">
    <source>
        <dbReference type="SAM" id="MobiDB-lite"/>
    </source>
</evidence>
<dbReference type="InterPro" id="IPR027389">
    <property type="entry name" value="B_mannosylTrfase_Bre-3/Egh"/>
</dbReference>
<protein>
    <submittedName>
        <fullName evidence="4">Glycosyltransferase family 2 protein</fullName>
    </submittedName>
</protein>
<dbReference type="PANTHER" id="PTHR16779:SF1">
    <property type="entry name" value="BETA-1,4-MANNOSYLTRANSFERASE EGH"/>
    <property type="match status" value="1"/>
</dbReference>
<feature type="transmembrane region" description="Helical" evidence="2">
    <location>
        <begin position="300"/>
        <end position="320"/>
    </location>
</feature>
<keyword evidence="5" id="KW-1185">Reference proteome</keyword>
<keyword evidence="2" id="KW-0812">Transmembrane</keyword>
<organism evidence="4 5">
    <name type="scientific">Haloarchaeobius amylolyticus</name>
    <dbReference type="NCBI Taxonomy" id="1198296"/>
    <lineage>
        <taxon>Archaea</taxon>
        <taxon>Methanobacteriati</taxon>
        <taxon>Methanobacteriota</taxon>
        <taxon>Stenosarchaea group</taxon>
        <taxon>Halobacteria</taxon>
        <taxon>Halobacteriales</taxon>
        <taxon>Halorubellaceae</taxon>
        <taxon>Haloarchaeobius</taxon>
    </lineage>
</organism>
<feature type="transmembrane region" description="Helical" evidence="2">
    <location>
        <begin position="270"/>
        <end position="294"/>
    </location>
</feature>
<gene>
    <name evidence="4" type="ORF">ACFR99_19930</name>
</gene>
<feature type="transmembrane region" description="Helical" evidence="2">
    <location>
        <begin position="6"/>
        <end position="31"/>
    </location>
</feature>
<feature type="transmembrane region" description="Helical" evidence="2">
    <location>
        <begin position="327"/>
        <end position="350"/>
    </location>
</feature>
<evidence type="ECO:0000259" key="3">
    <source>
        <dbReference type="Pfam" id="PF13632"/>
    </source>
</evidence>
<name>A0ABD6BL59_9EURY</name>
<dbReference type="EMBL" id="JBHUDI010000013">
    <property type="protein sequence ID" value="MFD1565797.1"/>
    <property type="molecule type" value="Genomic_DNA"/>
</dbReference>
<proteinExistence type="predicted"/>
<evidence type="ECO:0000313" key="5">
    <source>
        <dbReference type="Proteomes" id="UP001597076"/>
    </source>
</evidence>
<dbReference type="SUPFAM" id="SSF53448">
    <property type="entry name" value="Nucleotide-diphospho-sugar transferases"/>
    <property type="match status" value="1"/>
</dbReference>
<dbReference type="PANTHER" id="PTHR16779">
    <property type="entry name" value="BETA-1,4-MANNOSYLTRANSFERASE EGH"/>
    <property type="match status" value="1"/>
</dbReference>
<keyword evidence="2" id="KW-1133">Transmembrane helix</keyword>
<dbReference type="RefSeq" id="WP_390291400.1">
    <property type="nucleotide sequence ID" value="NZ_JBHUDI010000013.1"/>
</dbReference>
<dbReference type="AlphaFoldDB" id="A0ABD6BL59"/>
<sequence>MINTVYSVVAWTFLIIFFVATAFWVVEVIVVGQARKRPAEHDLSDIQVRVMTIDAQEVVQQTVNSLPAKLSDVRVIAEHDIDIDGATVHVVPESFTCEATRKARAAEWARRHVPTDQTFVLYLDEDTIVPSLPPFPDADIVQLMERPVRTGSWLSYFAEIFRMGFQIEQRVFPRFRYPLYAWGGGFAVKTAVEQEVTWDVPTVTEDTNFIWRAFADPDREMAVLPVKLLNQAPPSVGELIRQRRRWISGASLDSHLLPRQYQLLSLLRNAAWGLVALSPLLLIPLVTPVSIVFLPSLYEVAIGIQIVGMFAWGFIGYWYYAERFRVLVGLFVSLPVVAVLHATGALWAILRPTKTFRVTQKVPPTQLTDDVAEEMVIDNRESDDHQEGDDEEKPRAIKSR</sequence>
<reference evidence="4 5" key="1">
    <citation type="journal article" date="2019" name="Int. J. Syst. Evol. Microbiol.">
        <title>The Global Catalogue of Microorganisms (GCM) 10K type strain sequencing project: providing services to taxonomists for standard genome sequencing and annotation.</title>
        <authorList>
            <consortium name="The Broad Institute Genomics Platform"/>
            <consortium name="The Broad Institute Genome Sequencing Center for Infectious Disease"/>
            <person name="Wu L."/>
            <person name="Ma J."/>
        </authorList>
    </citation>
    <scope>NUCLEOTIDE SEQUENCE [LARGE SCALE GENOMIC DNA]</scope>
    <source>
        <strain evidence="4 5">CGMCC 1.12230</strain>
    </source>
</reference>
<dbReference type="Proteomes" id="UP001597076">
    <property type="component" value="Unassembled WGS sequence"/>
</dbReference>